<dbReference type="GO" id="GO:0003700">
    <property type="term" value="F:DNA-binding transcription factor activity"/>
    <property type="evidence" value="ECO:0007669"/>
    <property type="project" value="InterPro"/>
</dbReference>
<protein>
    <submittedName>
        <fullName evidence="6">LysR family transcriptional regulator</fullName>
    </submittedName>
</protein>
<dbReference type="Gene3D" id="3.40.190.10">
    <property type="entry name" value="Periplasmic binding protein-like II"/>
    <property type="match status" value="2"/>
</dbReference>
<comment type="similarity">
    <text evidence="1">Belongs to the LysR transcriptional regulatory family.</text>
</comment>
<dbReference type="InterPro" id="IPR005119">
    <property type="entry name" value="LysR_subst-bd"/>
</dbReference>
<evidence type="ECO:0000256" key="3">
    <source>
        <dbReference type="ARBA" id="ARBA00023125"/>
    </source>
</evidence>
<evidence type="ECO:0000259" key="5">
    <source>
        <dbReference type="PROSITE" id="PS50931"/>
    </source>
</evidence>
<dbReference type="Gene3D" id="1.10.10.10">
    <property type="entry name" value="Winged helix-like DNA-binding domain superfamily/Winged helix DNA-binding domain"/>
    <property type="match status" value="1"/>
</dbReference>
<dbReference type="FunFam" id="1.10.10.10:FF:000001">
    <property type="entry name" value="LysR family transcriptional regulator"/>
    <property type="match status" value="1"/>
</dbReference>
<organism evidence="6 7">
    <name type="scientific">Pseudooceanicola sediminis</name>
    <dbReference type="NCBI Taxonomy" id="2211117"/>
    <lineage>
        <taxon>Bacteria</taxon>
        <taxon>Pseudomonadati</taxon>
        <taxon>Pseudomonadota</taxon>
        <taxon>Alphaproteobacteria</taxon>
        <taxon>Rhodobacterales</taxon>
        <taxon>Paracoccaceae</taxon>
        <taxon>Pseudooceanicola</taxon>
    </lineage>
</organism>
<dbReference type="GO" id="GO:0032993">
    <property type="term" value="C:protein-DNA complex"/>
    <property type="evidence" value="ECO:0007669"/>
    <property type="project" value="TreeGrafter"/>
</dbReference>
<keyword evidence="7" id="KW-1185">Reference proteome</keyword>
<accession>A0A399IYF2</accession>
<gene>
    <name evidence="6" type="ORF">DL237_13460</name>
</gene>
<dbReference type="SUPFAM" id="SSF53850">
    <property type="entry name" value="Periplasmic binding protein-like II"/>
    <property type="match status" value="1"/>
</dbReference>
<evidence type="ECO:0000313" key="6">
    <source>
        <dbReference type="EMBL" id="RII38208.1"/>
    </source>
</evidence>
<dbReference type="GO" id="GO:0003677">
    <property type="term" value="F:DNA binding"/>
    <property type="evidence" value="ECO:0007669"/>
    <property type="project" value="UniProtKB-KW"/>
</dbReference>
<dbReference type="EMBL" id="QWJJ01000011">
    <property type="protein sequence ID" value="RII38208.1"/>
    <property type="molecule type" value="Genomic_DNA"/>
</dbReference>
<dbReference type="InterPro" id="IPR036390">
    <property type="entry name" value="WH_DNA-bd_sf"/>
</dbReference>
<dbReference type="PANTHER" id="PTHR30346:SF0">
    <property type="entry name" value="HCA OPERON TRANSCRIPTIONAL ACTIVATOR HCAR"/>
    <property type="match status" value="1"/>
</dbReference>
<evidence type="ECO:0000256" key="4">
    <source>
        <dbReference type="ARBA" id="ARBA00023163"/>
    </source>
</evidence>
<dbReference type="Pfam" id="PF00126">
    <property type="entry name" value="HTH_1"/>
    <property type="match status" value="1"/>
</dbReference>
<keyword evidence="4" id="KW-0804">Transcription</keyword>
<dbReference type="PANTHER" id="PTHR30346">
    <property type="entry name" value="TRANSCRIPTIONAL DUAL REGULATOR HCAR-RELATED"/>
    <property type="match status" value="1"/>
</dbReference>
<evidence type="ECO:0000256" key="2">
    <source>
        <dbReference type="ARBA" id="ARBA00023015"/>
    </source>
</evidence>
<dbReference type="OrthoDB" id="8679465at2"/>
<dbReference type="CDD" id="cd08412">
    <property type="entry name" value="PBP2_PAO1_like"/>
    <property type="match status" value="1"/>
</dbReference>
<dbReference type="PRINTS" id="PR00039">
    <property type="entry name" value="HTHLYSR"/>
</dbReference>
<dbReference type="SUPFAM" id="SSF46785">
    <property type="entry name" value="Winged helix' DNA-binding domain"/>
    <property type="match status" value="1"/>
</dbReference>
<dbReference type="Proteomes" id="UP000265848">
    <property type="component" value="Unassembled WGS sequence"/>
</dbReference>
<comment type="caution">
    <text evidence="6">The sequence shown here is derived from an EMBL/GenBank/DDBJ whole genome shotgun (WGS) entry which is preliminary data.</text>
</comment>
<dbReference type="RefSeq" id="WP_119399592.1">
    <property type="nucleotide sequence ID" value="NZ_QWJJ01000011.1"/>
</dbReference>
<dbReference type="PROSITE" id="PS50931">
    <property type="entry name" value="HTH_LYSR"/>
    <property type="match status" value="1"/>
</dbReference>
<keyword evidence="3" id="KW-0238">DNA-binding</keyword>
<evidence type="ECO:0000313" key="7">
    <source>
        <dbReference type="Proteomes" id="UP000265848"/>
    </source>
</evidence>
<dbReference type="InterPro" id="IPR036388">
    <property type="entry name" value="WH-like_DNA-bd_sf"/>
</dbReference>
<dbReference type="AlphaFoldDB" id="A0A399IYF2"/>
<reference evidence="6 7" key="1">
    <citation type="submission" date="2018-08" db="EMBL/GenBank/DDBJ databases">
        <title>Pseudooceanicola sediminis CY03 in the family Rhodobacteracea.</title>
        <authorList>
            <person name="Zhang Y.-J."/>
        </authorList>
    </citation>
    <scope>NUCLEOTIDE SEQUENCE [LARGE SCALE GENOMIC DNA]</scope>
    <source>
        <strain evidence="6 7">CY03</strain>
    </source>
</reference>
<name>A0A399IYF2_9RHOB</name>
<sequence length="312" mass="34299">MPLRFTLRQLEYFIAVGEAGSIALAAEKVNVTAPSMSSAIAQLEAGFGVQLFTRRHAQGSVLTPTGERFIEQARAVLEDAAKLNDMANIYTGSVRGSLRVGCMRTFVQLMVPQLRRSFEDKYSSVDFSQVELDQAQIFDALGSSRIDLALTYDLSLPSDIDFQPLRTLPPYVMVDVAHPLAGRRELTAADLVDHDMVLLDMPHSSDYFLSLFRALGHRPRITERTSEIAIQRSLVANGFGFGISNMRTVSESSMDGKMLKFIPLQTAVPPLQLGIAMSRAAHVSRTIQAFIDHCHEAADADKLPGLVTGTER</sequence>
<dbReference type="InterPro" id="IPR000847">
    <property type="entry name" value="LysR_HTH_N"/>
</dbReference>
<keyword evidence="2" id="KW-0805">Transcription regulation</keyword>
<feature type="domain" description="HTH lysR-type" evidence="5">
    <location>
        <begin position="5"/>
        <end position="63"/>
    </location>
</feature>
<dbReference type="Pfam" id="PF03466">
    <property type="entry name" value="LysR_substrate"/>
    <property type="match status" value="1"/>
</dbReference>
<proteinExistence type="inferred from homology"/>
<evidence type="ECO:0000256" key="1">
    <source>
        <dbReference type="ARBA" id="ARBA00009437"/>
    </source>
</evidence>